<dbReference type="Gene3D" id="2.60.120.380">
    <property type="match status" value="1"/>
</dbReference>
<dbReference type="InterPro" id="IPR008979">
    <property type="entry name" value="Galactose-bd-like_sf"/>
</dbReference>
<evidence type="ECO:0000256" key="4">
    <source>
        <dbReference type="ARBA" id="ARBA00022825"/>
    </source>
</evidence>
<dbReference type="PROSITE" id="PS51892">
    <property type="entry name" value="SUBTILASE"/>
    <property type="match status" value="1"/>
</dbReference>
<dbReference type="PANTHER" id="PTHR43399:SF4">
    <property type="entry name" value="CELL WALL-ASSOCIATED PROTEASE"/>
    <property type="match status" value="1"/>
</dbReference>
<comment type="similarity">
    <text evidence="1 7">Belongs to the peptidase S8 family.</text>
</comment>
<evidence type="ECO:0000259" key="9">
    <source>
        <dbReference type="Pfam" id="PF00082"/>
    </source>
</evidence>
<proteinExistence type="inferred from homology"/>
<dbReference type="GO" id="GO:0006508">
    <property type="term" value="P:proteolysis"/>
    <property type="evidence" value="ECO:0007669"/>
    <property type="project" value="UniProtKB-KW"/>
</dbReference>
<reference evidence="10" key="1">
    <citation type="submission" date="2016-12" db="EMBL/GenBank/DDBJ databases">
        <title>Candidate genes identification of yield-related blade QTLs in the Japanese kelp Saccharina japonica based on high density SNP-based linkage map.</title>
        <authorList>
            <person name="Wang X."/>
            <person name="Chen Z."/>
            <person name="Li Q."/>
            <person name="Zhang J."/>
            <person name="Zhang P."/>
            <person name="Duan D."/>
        </authorList>
    </citation>
    <scope>NUCLEOTIDE SEQUENCE</scope>
    <source>
        <strain evidence="10">860</strain>
    </source>
</reference>
<evidence type="ECO:0000256" key="6">
    <source>
        <dbReference type="ARBA" id="ARBA00023619"/>
    </source>
</evidence>
<feature type="active site" description="Charge relay system" evidence="7">
    <location>
        <position position="448"/>
    </location>
</feature>
<evidence type="ECO:0000256" key="1">
    <source>
        <dbReference type="ARBA" id="ARBA00011073"/>
    </source>
</evidence>
<feature type="active site" description="Charge relay system" evidence="7">
    <location>
        <position position="153"/>
    </location>
</feature>
<evidence type="ECO:0000256" key="7">
    <source>
        <dbReference type="PROSITE-ProRule" id="PRU01240"/>
    </source>
</evidence>
<dbReference type="InterPro" id="IPR000209">
    <property type="entry name" value="Peptidase_S8/S53_dom"/>
</dbReference>
<evidence type="ECO:0000256" key="8">
    <source>
        <dbReference type="SAM" id="MobiDB-lite"/>
    </source>
</evidence>
<dbReference type="AlphaFoldDB" id="A0A2I6U1Q9"/>
<dbReference type="PROSITE" id="PS00138">
    <property type="entry name" value="SUBTILASE_SER"/>
    <property type="match status" value="1"/>
</dbReference>
<dbReference type="InterPro" id="IPR015500">
    <property type="entry name" value="Peptidase_S8_subtilisin-rel"/>
</dbReference>
<dbReference type="Gene3D" id="3.40.50.200">
    <property type="entry name" value="Peptidase S8/S53 domain"/>
    <property type="match status" value="1"/>
</dbReference>
<dbReference type="Pfam" id="PF00082">
    <property type="entry name" value="Peptidase_S8"/>
    <property type="match status" value="1"/>
</dbReference>
<dbReference type="PRINTS" id="PR00723">
    <property type="entry name" value="SUBTILISIN"/>
</dbReference>
<dbReference type="PROSITE" id="PS00137">
    <property type="entry name" value="SUBTILASE_HIS"/>
    <property type="match status" value="1"/>
</dbReference>
<dbReference type="SUPFAM" id="SSF49785">
    <property type="entry name" value="Galactose-binding domain-like"/>
    <property type="match status" value="1"/>
</dbReference>
<dbReference type="PANTHER" id="PTHR43399">
    <property type="entry name" value="SUBTILISIN-RELATED"/>
    <property type="match status" value="1"/>
</dbReference>
<evidence type="ECO:0000313" key="10">
    <source>
        <dbReference type="EMBL" id="AUO68240.1"/>
    </source>
</evidence>
<evidence type="ECO:0000256" key="5">
    <source>
        <dbReference type="ARBA" id="ARBA00023529"/>
    </source>
</evidence>
<feature type="active site" description="Charge relay system" evidence="7">
    <location>
        <position position="207"/>
    </location>
</feature>
<keyword evidence="4 7" id="KW-0720">Serine protease</keyword>
<keyword evidence="2 7" id="KW-0645">Protease</keyword>
<feature type="domain" description="Peptidase S8/S53" evidence="9">
    <location>
        <begin position="200"/>
        <end position="520"/>
    </location>
</feature>
<dbReference type="EMBL" id="KY411546">
    <property type="protein sequence ID" value="AUO68240.1"/>
    <property type="molecule type" value="Genomic_DNA"/>
</dbReference>
<dbReference type="InterPro" id="IPR022398">
    <property type="entry name" value="Peptidase_S8_His-AS"/>
</dbReference>
<evidence type="ECO:0000256" key="2">
    <source>
        <dbReference type="ARBA" id="ARBA00022670"/>
    </source>
</evidence>
<keyword evidence="3 7" id="KW-0378">Hydrolase</keyword>
<organism evidence="10">
    <name type="scientific">Saccharina japonica</name>
    <name type="common">Sweet kelp</name>
    <name type="synonym">Laminaria japonica</name>
    <dbReference type="NCBI Taxonomy" id="88149"/>
    <lineage>
        <taxon>Eukaryota</taxon>
        <taxon>Sar</taxon>
        <taxon>Stramenopiles</taxon>
        <taxon>Ochrophyta</taxon>
        <taxon>PX clade</taxon>
        <taxon>Phaeophyceae</taxon>
        <taxon>Laminariales</taxon>
        <taxon>Laminariaceae</taxon>
        <taxon>Saccharina</taxon>
    </lineage>
</organism>
<feature type="region of interest" description="Disordered" evidence="8">
    <location>
        <begin position="47"/>
        <end position="69"/>
    </location>
</feature>
<dbReference type="GO" id="GO:0004252">
    <property type="term" value="F:serine-type endopeptidase activity"/>
    <property type="evidence" value="ECO:0007669"/>
    <property type="project" value="UniProtKB-UniRule"/>
</dbReference>
<dbReference type="InterPro" id="IPR034058">
    <property type="entry name" value="TagA/B/C/D_pept_dom"/>
</dbReference>
<dbReference type="InterPro" id="IPR036852">
    <property type="entry name" value="Peptidase_S8/S53_dom_sf"/>
</dbReference>
<dbReference type="SUPFAM" id="SSF52743">
    <property type="entry name" value="Subtilisin-like"/>
    <property type="match status" value="1"/>
</dbReference>
<name>A0A2I6U1Q9_SACJA</name>
<protein>
    <recommendedName>
        <fullName evidence="6">subtilisin</fullName>
        <ecNumber evidence="6">3.4.21.62</ecNumber>
    </recommendedName>
</protein>
<accession>A0A2I6U1Q9</accession>
<evidence type="ECO:0000256" key="3">
    <source>
        <dbReference type="ARBA" id="ARBA00022801"/>
    </source>
</evidence>
<dbReference type="InterPro" id="IPR051048">
    <property type="entry name" value="Peptidase_S8/S53_subtilisin"/>
</dbReference>
<dbReference type="EC" id="3.4.21.62" evidence="6"/>
<sequence>MTRPVPHAPRCCRTLHEAPADETPRSALSVTPPAAAVAAAYHGVPSRRCGERGPIRRTGRRSVDRGGLVPPSSIARRRRSLGLDHLLHKESGAIGSDEEATELRVACFMGLVSFLSSRLEVLRVSPRHAGRLLNAVARTIIQSATITEAPLTDAGLDGTGQVIQVIQYINLIKADSVPGPVSSTTSGGDKVRWFSPDHFQGDDIEGHGTHCAGSALGATIRTPAETPTTCSGTEVPGCVGGCIDAEYSQIGVNLDRFCPMIQCDDATDPRCLSDDVGQTLANHGGMAQGAKLAFFDIFADGGALTPYVGNGLWEPCLEAGCKIHSMSIGGDLECAVHGLDVLYDDFMYNNPENLVVVAAGNAGDIQDGRTVCTMYSPAIGTTSADGDLADGTNGYADVDTVAQFSSYGPTQDGRIKPEVVAPGDTTYSARSDGGDDHSCRLSAQFGTSMACPIVAGASAMVRQYFMDESFYLADQAARGWCDDSGRQCESFSPSSATVKALLINSANLMGGSSEPDGFRGFGRIHLEMGMPLDGNGSLSLFVADSSYTSLPELSSHDFVFDVDADANLDFRATLSWIDPPASSTSGVQLVHDLDLEVVSPSGATHIMWATSGEVDSRNVNERVIIAAADVESGTYTVRVSTNHLLTDSQGYSLVVNGAMV</sequence>
<comment type="catalytic activity">
    <reaction evidence="5">
        <text>Hydrolysis of proteins with broad specificity for peptide bonds, and a preference for a large uncharged residue in P1. Hydrolyzes peptide amides.</text>
        <dbReference type="EC" id="3.4.21.62"/>
    </reaction>
</comment>
<dbReference type="CDD" id="cd04842">
    <property type="entry name" value="Peptidases_S8_Kp43_protease"/>
    <property type="match status" value="1"/>
</dbReference>
<dbReference type="InterPro" id="IPR023828">
    <property type="entry name" value="Peptidase_S8_Ser-AS"/>
</dbReference>